<feature type="transmembrane region" description="Helical" evidence="1">
    <location>
        <begin position="253"/>
        <end position="270"/>
    </location>
</feature>
<keyword evidence="1" id="KW-1133">Transmembrane helix</keyword>
<feature type="transmembrane region" description="Helical" evidence="1">
    <location>
        <begin position="41"/>
        <end position="61"/>
    </location>
</feature>
<name>A0A8J2UES3_9BACT</name>
<feature type="transmembrane region" description="Helical" evidence="1">
    <location>
        <begin position="12"/>
        <end position="29"/>
    </location>
</feature>
<keyword evidence="1" id="KW-0812">Transmembrane</keyword>
<reference evidence="2" key="1">
    <citation type="journal article" date="2014" name="Int. J. Syst. Evol. Microbiol.">
        <title>Complete genome sequence of Corynebacterium casei LMG S-19264T (=DSM 44701T), isolated from a smear-ripened cheese.</title>
        <authorList>
            <consortium name="US DOE Joint Genome Institute (JGI-PGF)"/>
            <person name="Walter F."/>
            <person name="Albersmeier A."/>
            <person name="Kalinowski J."/>
            <person name="Ruckert C."/>
        </authorList>
    </citation>
    <scope>NUCLEOTIDE SEQUENCE</scope>
    <source>
        <strain evidence="2">CGMCC 1.15448</strain>
    </source>
</reference>
<evidence type="ECO:0000313" key="2">
    <source>
        <dbReference type="EMBL" id="GGB06271.1"/>
    </source>
</evidence>
<dbReference type="AlphaFoldDB" id="A0A8J2UES3"/>
<keyword evidence="1" id="KW-0472">Membrane</keyword>
<accession>A0A8J2UES3</accession>
<proteinExistence type="predicted"/>
<sequence>MTEKNTSSEDYISFAGLQLFFVHTLRFFFQCLHQVGAIFRKGYLSLTFGVILGALAGWQYYSFAGKNYKVSMLVEYNTLDKVAYMNIIDQLNLLVRSGSKEQLAQQLQLSPVLADRVNSLGTQNLLGQTLDKDATESRFFRIVAGLRSPSGADSIGEALINYINGLPYLKKEMDEQGRIWHERLDYLQGEMVKIDSLKKEYFDPASLYRQSNSLDSLKTEINNYLIHRDKALAKITAFRPTENPQSVTMTKSITAWTALGFVAAFIIVTLRELKKKINVI</sequence>
<dbReference type="RefSeq" id="WP_188933424.1">
    <property type="nucleotide sequence ID" value="NZ_BMJC01000003.1"/>
</dbReference>
<protein>
    <submittedName>
        <fullName evidence="2">Uncharacterized protein</fullName>
    </submittedName>
</protein>
<comment type="caution">
    <text evidence="2">The sequence shown here is derived from an EMBL/GenBank/DDBJ whole genome shotgun (WGS) entry which is preliminary data.</text>
</comment>
<organism evidence="2 3">
    <name type="scientific">Puia dinghuensis</name>
    <dbReference type="NCBI Taxonomy" id="1792502"/>
    <lineage>
        <taxon>Bacteria</taxon>
        <taxon>Pseudomonadati</taxon>
        <taxon>Bacteroidota</taxon>
        <taxon>Chitinophagia</taxon>
        <taxon>Chitinophagales</taxon>
        <taxon>Chitinophagaceae</taxon>
        <taxon>Puia</taxon>
    </lineage>
</organism>
<keyword evidence="3" id="KW-1185">Reference proteome</keyword>
<dbReference type="EMBL" id="BMJC01000003">
    <property type="protein sequence ID" value="GGB06271.1"/>
    <property type="molecule type" value="Genomic_DNA"/>
</dbReference>
<dbReference type="Proteomes" id="UP000607559">
    <property type="component" value="Unassembled WGS sequence"/>
</dbReference>
<reference evidence="2" key="2">
    <citation type="submission" date="2020-09" db="EMBL/GenBank/DDBJ databases">
        <authorList>
            <person name="Sun Q."/>
            <person name="Zhou Y."/>
        </authorList>
    </citation>
    <scope>NUCLEOTIDE SEQUENCE</scope>
    <source>
        <strain evidence="2">CGMCC 1.15448</strain>
    </source>
</reference>
<gene>
    <name evidence="2" type="ORF">GCM10011511_32100</name>
</gene>
<evidence type="ECO:0000256" key="1">
    <source>
        <dbReference type="SAM" id="Phobius"/>
    </source>
</evidence>
<evidence type="ECO:0000313" key="3">
    <source>
        <dbReference type="Proteomes" id="UP000607559"/>
    </source>
</evidence>